<dbReference type="EMBL" id="LCYG01000043">
    <property type="protein sequence ID" value="KLK91876.1"/>
    <property type="molecule type" value="Genomic_DNA"/>
</dbReference>
<evidence type="ECO:0000313" key="2">
    <source>
        <dbReference type="Proteomes" id="UP000035489"/>
    </source>
</evidence>
<dbReference type="PATRIC" id="fig|1225564.3.peg.4584"/>
<organism evidence="1 2">
    <name type="scientific">Microvirga vignae</name>
    <dbReference type="NCBI Taxonomy" id="1225564"/>
    <lineage>
        <taxon>Bacteria</taxon>
        <taxon>Pseudomonadati</taxon>
        <taxon>Pseudomonadota</taxon>
        <taxon>Alphaproteobacteria</taxon>
        <taxon>Hyphomicrobiales</taxon>
        <taxon>Methylobacteriaceae</taxon>
        <taxon>Microvirga</taxon>
    </lineage>
</organism>
<evidence type="ECO:0008006" key="3">
    <source>
        <dbReference type="Google" id="ProtNLM"/>
    </source>
</evidence>
<gene>
    <name evidence="1" type="ORF">AA309_17365</name>
</gene>
<reference evidence="1 2" key="1">
    <citation type="submission" date="2015-05" db="EMBL/GenBank/DDBJ databases">
        <title>Draft genome sequence of Microvirga vignae strain BR3299, a novel nitrogen fixing bacteria isolated from Brazil semi-aired region.</title>
        <authorList>
            <person name="Zilli J.E."/>
            <person name="Passos S.R."/>
            <person name="Leite J."/>
            <person name="Baldani J.I."/>
            <person name="Xavier G.R."/>
            <person name="Rumjaneck N.G."/>
            <person name="Simoes-Araujo J.L."/>
        </authorList>
    </citation>
    <scope>NUCLEOTIDE SEQUENCE [LARGE SCALE GENOMIC DNA]</scope>
    <source>
        <strain evidence="1 2">BR3299</strain>
    </source>
</reference>
<dbReference type="OrthoDB" id="9803231at2"/>
<dbReference type="Proteomes" id="UP000035489">
    <property type="component" value="Unassembled WGS sequence"/>
</dbReference>
<dbReference type="STRING" id="1225564.AA309_17365"/>
<keyword evidence="2" id="KW-1185">Reference proteome</keyword>
<protein>
    <recommendedName>
        <fullName evidence="3">Transposase</fullName>
    </recommendedName>
</protein>
<accession>A0A0H1RAM6</accession>
<proteinExistence type="predicted"/>
<dbReference type="AlphaFoldDB" id="A0A0H1RAM6"/>
<comment type="caution">
    <text evidence="1">The sequence shown here is derived from an EMBL/GenBank/DDBJ whole genome shotgun (WGS) entry which is preliminary data.</text>
</comment>
<evidence type="ECO:0000313" key="1">
    <source>
        <dbReference type="EMBL" id="KLK91876.1"/>
    </source>
</evidence>
<sequence>MDSILKCELQAVWSPEQIAGRLQIAPEGPGQITHETIYAFIFSPQGKALGLFRYLPMARRQRRTRYARKPRGFAIPAALASPLDPKSECQMYGPAVRRKMMLAD</sequence>
<name>A0A0H1RAM6_9HYPH</name>
<dbReference type="RefSeq" id="WP_047190286.1">
    <property type="nucleotide sequence ID" value="NZ_LCYG01000043.1"/>
</dbReference>